<name>A0ABR2KZK2_9EUKA</name>
<sequence length="937" mass="107666">MKTEGNVEIDTYGIAICHGNCSFYYDQEINTLLNSAFSFLFLQISPGADIKFGVLGNSKFQILFDYFDFLMKLRNEKITPQVQIDGIGVLIHLFINKQGELLIYVNDVIYYSTHIHLSSDSCFYLTINDSSSNSTIVATSVDISKITESDNKYIERVGSYYDKLDNLDFNRFFPSYEPNFWNSEQDYACVSDFFVSSVVSYNQVSQIVSQKPLLPLPSLDIQYYFEIIVHNFFILNDSIDFSFGILTPSLFDQKRIQNVGLLQSRSIVFYNYRNDIVQNNSGEQHYLNVRAKYGQPPVTLGFGIGYEQLFFTINGEIIYKTDFNQNEFLNEEKELKLYPYVLIPFRGIEIDFNFGQLPFKFESDMIGMVNGWSIWYPKHEIPFKIGMHPHKHLLNTFLSFGRPIDEPVQLQTKDEVTTDEVKFEVQMLHLEKPELIGVGFSNKDFRPSQMVGWDPKCVGLHSDDGKLFFQTGSGTRDVVPGHFIRTGTTETVYLQGSELSYFVDRDKKSNLCNFPFERYPTVTVKGGVEFIINFGESPFYAFEKDYEGSDSVSLFNKLKVKMANTLLPIFQLKVGDVIESRDRSFRGTIAGSTKDRLFAYIPTYPGAFPLAENTFLDFQLNYRIVYRNEPLFQRIITNKREPVVIDISQGQFDKIYPTQFGLSFFIGQISIENSNYYIFRPIEDLFNNSSTVVLSDMPSEIINQSNAKIIPLFQGIGPDKKVPKEDDEENFIDQISFQLFDIFQITKKDKKDSQKVLIVIGTDNNSTNNILCFDGNRFLLIDLNVQAQKQKKIKFLLNPFGFRRERFKMNRSYGFTPTYVGMMRGGRRYPLNYRGSYGSSFEVDRKSVILFPSENGSNLPPLLDFFAKKLNSLFAASMTKNAGNNDDASKNNEIINKNNELGADGWAYTTESNHFNSNLNLMTNQDFCGKTILVDHF</sequence>
<keyword evidence="2" id="KW-1185">Reference proteome</keyword>
<protein>
    <submittedName>
        <fullName evidence="1">Uncharacterized protein</fullName>
    </submittedName>
</protein>
<comment type="caution">
    <text evidence="1">The sequence shown here is derived from an EMBL/GenBank/DDBJ whole genome shotgun (WGS) entry which is preliminary data.</text>
</comment>
<dbReference type="EMBL" id="JAPFFF010000003">
    <property type="protein sequence ID" value="KAK8895430.1"/>
    <property type="molecule type" value="Genomic_DNA"/>
</dbReference>
<evidence type="ECO:0000313" key="2">
    <source>
        <dbReference type="Proteomes" id="UP001470230"/>
    </source>
</evidence>
<evidence type="ECO:0000313" key="1">
    <source>
        <dbReference type="EMBL" id="KAK8895430.1"/>
    </source>
</evidence>
<dbReference type="InterPro" id="IPR043136">
    <property type="entry name" value="B30.2/SPRY_sf"/>
</dbReference>
<reference evidence="1 2" key="1">
    <citation type="submission" date="2024-04" db="EMBL/GenBank/DDBJ databases">
        <title>Tritrichomonas musculus Genome.</title>
        <authorList>
            <person name="Alves-Ferreira E."/>
            <person name="Grigg M."/>
            <person name="Lorenzi H."/>
            <person name="Galac M."/>
        </authorList>
    </citation>
    <scope>NUCLEOTIDE SEQUENCE [LARGE SCALE GENOMIC DNA]</scope>
    <source>
        <strain evidence="1 2">EAF2021</strain>
    </source>
</reference>
<proteinExistence type="predicted"/>
<gene>
    <name evidence="1" type="ORF">M9Y10_023894</name>
</gene>
<organism evidence="1 2">
    <name type="scientific">Tritrichomonas musculus</name>
    <dbReference type="NCBI Taxonomy" id="1915356"/>
    <lineage>
        <taxon>Eukaryota</taxon>
        <taxon>Metamonada</taxon>
        <taxon>Parabasalia</taxon>
        <taxon>Tritrichomonadida</taxon>
        <taxon>Tritrichomonadidae</taxon>
        <taxon>Tritrichomonas</taxon>
    </lineage>
</organism>
<dbReference type="Gene3D" id="2.60.120.920">
    <property type="match status" value="2"/>
</dbReference>
<accession>A0ABR2KZK2</accession>
<dbReference type="Proteomes" id="UP001470230">
    <property type="component" value="Unassembled WGS sequence"/>
</dbReference>